<organism evidence="1 2">
    <name type="scientific">Gossypium stocksii</name>
    <dbReference type="NCBI Taxonomy" id="47602"/>
    <lineage>
        <taxon>Eukaryota</taxon>
        <taxon>Viridiplantae</taxon>
        <taxon>Streptophyta</taxon>
        <taxon>Embryophyta</taxon>
        <taxon>Tracheophyta</taxon>
        <taxon>Spermatophyta</taxon>
        <taxon>Magnoliopsida</taxon>
        <taxon>eudicotyledons</taxon>
        <taxon>Gunneridae</taxon>
        <taxon>Pentapetalae</taxon>
        <taxon>rosids</taxon>
        <taxon>malvids</taxon>
        <taxon>Malvales</taxon>
        <taxon>Malvaceae</taxon>
        <taxon>Malvoideae</taxon>
        <taxon>Gossypium</taxon>
    </lineage>
</organism>
<sequence>MDKYSKPITVTAIIDIGAAETNMNSKVLLTEWWKPLERIFNSVVDQPFVVGLDKTSVSRSKLPREDIVIGFDLTTKAQHLRILLDGI</sequence>
<dbReference type="EMBL" id="JAIQCV010000009">
    <property type="protein sequence ID" value="KAH1065034.1"/>
    <property type="molecule type" value="Genomic_DNA"/>
</dbReference>
<comment type="caution">
    <text evidence="1">The sequence shown here is derived from an EMBL/GenBank/DDBJ whole genome shotgun (WGS) entry which is preliminary data.</text>
</comment>
<dbReference type="OrthoDB" id="1914518at2759"/>
<evidence type="ECO:0000313" key="1">
    <source>
        <dbReference type="EMBL" id="KAH1065034.1"/>
    </source>
</evidence>
<dbReference type="Proteomes" id="UP000828251">
    <property type="component" value="Unassembled WGS sequence"/>
</dbReference>
<name>A0A9D3ZUB4_9ROSI</name>
<reference evidence="1 2" key="1">
    <citation type="journal article" date="2021" name="Plant Biotechnol. J.">
        <title>Multi-omics assisted identification of the key and species-specific regulatory components of drought-tolerant mechanisms in Gossypium stocksii.</title>
        <authorList>
            <person name="Yu D."/>
            <person name="Ke L."/>
            <person name="Zhang D."/>
            <person name="Wu Y."/>
            <person name="Sun Y."/>
            <person name="Mei J."/>
            <person name="Sun J."/>
            <person name="Sun Y."/>
        </authorList>
    </citation>
    <scope>NUCLEOTIDE SEQUENCE [LARGE SCALE GENOMIC DNA]</scope>
    <source>
        <strain evidence="2">cv. E1</strain>
        <tissue evidence="1">Leaf</tissue>
    </source>
</reference>
<protein>
    <submittedName>
        <fullName evidence="1">Uncharacterized protein</fullName>
    </submittedName>
</protein>
<dbReference type="AlphaFoldDB" id="A0A9D3ZUB4"/>
<accession>A0A9D3ZUB4</accession>
<keyword evidence="2" id="KW-1185">Reference proteome</keyword>
<proteinExistence type="predicted"/>
<evidence type="ECO:0000313" key="2">
    <source>
        <dbReference type="Proteomes" id="UP000828251"/>
    </source>
</evidence>
<gene>
    <name evidence="1" type="ORF">J1N35_030021</name>
</gene>